<feature type="region of interest" description="Disordered" evidence="1">
    <location>
        <begin position="1"/>
        <end position="48"/>
    </location>
</feature>
<evidence type="ECO:0000256" key="1">
    <source>
        <dbReference type="SAM" id="MobiDB-lite"/>
    </source>
</evidence>
<proteinExistence type="evidence at transcript level"/>
<protein>
    <submittedName>
        <fullName evidence="2">Uncharacterized protein</fullName>
    </submittedName>
</protein>
<organism evidence="2">
    <name type="scientific">Picea sitchensis</name>
    <name type="common">Sitka spruce</name>
    <name type="synonym">Pinus sitchensis</name>
    <dbReference type="NCBI Taxonomy" id="3332"/>
    <lineage>
        <taxon>Eukaryota</taxon>
        <taxon>Viridiplantae</taxon>
        <taxon>Streptophyta</taxon>
        <taxon>Embryophyta</taxon>
        <taxon>Tracheophyta</taxon>
        <taxon>Spermatophyta</taxon>
        <taxon>Pinopsida</taxon>
        <taxon>Pinidae</taxon>
        <taxon>Conifers I</taxon>
        <taxon>Pinales</taxon>
        <taxon>Pinaceae</taxon>
        <taxon>Picea</taxon>
    </lineage>
</organism>
<accession>A9NM22</accession>
<dbReference type="EMBL" id="EF082319">
    <property type="protein sequence ID" value="ABK21683.1"/>
    <property type="molecule type" value="mRNA"/>
</dbReference>
<sequence>MTSRYGTLLRSSRSALSSGGNPFKSAGSRPSVPSTARPPLLSSHRNQLANDTANFRAGFTSSSRIPVELGSAMSIISLHSTVAASRPTSPLVHANPRACSALAYDATDGT</sequence>
<dbReference type="AlphaFoldDB" id="A9NM22"/>
<evidence type="ECO:0000313" key="2">
    <source>
        <dbReference type="EMBL" id="ABK21683.1"/>
    </source>
</evidence>
<reference evidence="2" key="1">
    <citation type="journal article" date="2008" name="BMC Genomics">
        <title>A conifer genomics resource of 200,000 spruce (Picea spp.) ESTs and 6,464 high-quality, sequence-finished full-length cDNAs for Sitka spruce (Picea sitchensis).</title>
        <authorList>
            <person name="Ralph S.G."/>
            <person name="Chun H.J."/>
            <person name="Kolosova N."/>
            <person name="Cooper D."/>
            <person name="Oddy C."/>
            <person name="Ritland C.E."/>
            <person name="Kirkpatrick R."/>
            <person name="Moore R."/>
            <person name="Barber S."/>
            <person name="Holt R.A."/>
            <person name="Jones S.J."/>
            <person name="Marra M.A."/>
            <person name="Douglas C.J."/>
            <person name="Ritland K."/>
            <person name="Bohlmann J."/>
        </authorList>
    </citation>
    <scope>NUCLEOTIDE SEQUENCE</scope>
    <source>
        <tissue evidence="2">Green portion of the leader tissue</tissue>
    </source>
</reference>
<feature type="compositionally biased region" description="Low complexity" evidence="1">
    <location>
        <begin position="8"/>
        <end position="18"/>
    </location>
</feature>
<name>A9NM22_PICSI</name>